<feature type="transmembrane region" description="Helical" evidence="3">
    <location>
        <begin position="216"/>
        <end position="236"/>
    </location>
</feature>
<dbReference type="Pfam" id="PF13561">
    <property type="entry name" value="adh_short_C2"/>
    <property type="match status" value="1"/>
</dbReference>
<dbReference type="SUPFAM" id="SSF51735">
    <property type="entry name" value="NAD(P)-binding Rossmann-fold domains"/>
    <property type="match status" value="1"/>
</dbReference>
<dbReference type="PANTHER" id="PTHR43477:SF1">
    <property type="entry name" value="DIHYDROANTICAPSIN 7-DEHYDROGENASE"/>
    <property type="match status" value="1"/>
</dbReference>
<reference evidence="4 5" key="1">
    <citation type="submission" date="2024-02" db="EMBL/GenBank/DDBJ databases">
        <authorList>
            <person name="Saticioglu I.B."/>
        </authorList>
    </citation>
    <scope>NUCLEOTIDE SEQUENCE [LARGE SCALE GENOMIC DNA]</scope>
    <source>
        <strain evidence="4 5">Mu-80</strain>
    </source>
</reference>
<evidence type="ECO:0000256" key="1">
    <source>
        <dbReference type="ARBA" id="ARBA00006484"/>
    </source>
</evidence>
<keyword evidence="3" id="KW-1133">Transmembrane helix</keyword>
<dbReference type="InterPro" id="IPR051122">
    <property type="entry name" value="SDR_DHRS6-like"/>
</dbReference>
<organism evidence="4 5">
    <name type="scientific">Microbacterium bandirmense</name>
    <dbReference type="NCBI Taxonomy" id="3122050"/>
    <lineage>
        <taxon>Bacteria</taxon>
        <taxon>Bacillati</taxon>
        <taxon>Actinomycetota</taxon>
        <taxon>Actinomycetes</taxon>
        <taxon>Micrococcales</taxon>
        <taxon>Microbacteriaceae</taxon>
        <taxon>Microbacterium</taxon>
    </lineage>
</organism>
<dbReference type="EMBL" id="JBBDGM010000004">
    <property type="protein sequence ID" value="MEJ1087806.1"/>
    <property type="molecule type" value="Genomic_DNA"/>
</dbReference>
<dbReference type="PROSITE" id="PS00061">
    <property type="entry name" value="ADH_SHORT"/>
    <property type="match status" value="1"/>
</dbReference>
<evidence type="ECO:0000313" key="4">
    <source>
        <dbReference type="EMBL" id="MEJ1087806.1"/>
    </source>
</evidence>
<dbReference type="Proteomes" id="UP001371224">
    <property type="component" value="Unassembled WGS sequence"/>
</dbReference>
<dbReference type="RefSeq" id="WP_337331477.1">
    <property type="nucleotide sequence ID" value="NZ_JBBDGM010000004.1"/>
</dbReference>
<comment type="caution">
    <text evidence="4">The sequence shown here is derived from an EMBL/GenBank/DDBJ whole genome shotgun (WGS) entry which is preliminary data.</text>
</comment>
<dbReference type="PRINTS" id="PR00081">
    <property type="entry name" value="GDHRDH"/>
</dbReference>
<proteinExistence type="inferred from homology"/>
<keyword evidence="3" id="KW-0812">Transmembrane</keyword>
<sequence>MSRDFGFPAGEAVLITGAGSGIGRATALRAAELGLSLSLWDLDPTGLETTAELVGSHAPRVHTWVADVSDDDAVQTGMADAVAALGSIRYLHNNAGPASASAIPFDRAVEISVGSVRRVTDAWAAAGPGEGAAMVATTSIAGNLLGTDNAWYSASKAAVMGYVRHLASYRAGEFRSNGVAPGMTDTPRLAGFAASETGQRVLQRIPLKRMATPDDIAWATLFLLSPLACYINGVYLPVDGGWTVTQ</sequence>
<keyword evidence="2 4" id="KW-0560">Oxidoreductase</keyword>
<dbReference type="InterPro" id="IPR036291">
    <property type="entry name" value="NAD(P)-bd_dom_sf"/>
</dbReference>
<gene>
    <name evidence="4" type="ORF">WDU99_05700</name>
</gene>
<dbReference type="InterPro" id="IPR002347">
    <property type="entry name" value="SDR_fam"/>
</dbReference>
<dbReference type="EC" id="1.-.-.-" evidence="4"/>
<keyword evidence="3" id="KW-0472">Membrane</keyword>
<accession>A0ABU8LB51</accession>
<dbReference type="GO" id="GO:0016491">
    <property type="term" value="F:oxidoreductase activity"/>
    <property type="evidence" value="ECO:0007669"/>
    <property type="project" value="UniProtKB-KW"/>
</dbReference>
<name>A0ABU8LB51_9MICO</name>
<comment type="similarity">
    <text evidence="1">Belongs to the short-chain dehydrogenases/reductases (SDR) family.</text>
</comment>
<dbReference type="Gene3D" id="3.40.50.720">
    <property type="entry name" value="NAD(P)-binding Rossmann-like Domain"/>
    <property type="match status" value="1"/>
</dbReference>
<dbReference type="CDD" id="cd05233">
    <property type="entry name" value="SDR_c"/>
    <property type="match status" value="1"/>
</dbReference>
<protein>
    <submittedName>
        <fullName evidence="4">SDR family oxidoreductase</fullName>
        <ecNumber evidence="4">1.-.-.-</ecNumber>
    </submittedName>
</protein>
<dbReference type="InterPro" id="IPR020904">
    <property type="entry name" value="Sc_DH/Rdtase_CS"/>
</dbReference>
<evidence type="ECO:0000256" key="2">
    <source>
        <dbReference type="ARBA" id="ARBA00023002"/>
    </source>
</evidence>
<keyword evidence="5" id="KW-1185">Reference proteome</keyword>
<evidence type="ECO:0000313" key="5">
    <source>
        <dbReference type="Proteomes" id="UP001371224"/>
    </source>
</evidence>
<dbReference type="PANTHER" id="PTHR43477">
    <property type="entry name" value="DIHYDROANTICAPSIN 7-DEHYDROGENASE"/>
    <property type="match status" value="1"/>
</dbReference>
<evidence type="ECO:0000256" key="3">
    <source>
        <dbReference type="SAM" id="Phobius"/>
    </source>
</evidence>